<protein>
    <submittedName>
        <fullName evidence="2">Uncharacterized protein</fullName>
    </submittedName>
</protein>
<dbReference type="InterPro" id="IPR019734">
    <property type="entry name" value="TPR_rpt"/>
</dbReference>
<accession>A0A1U9K220</accession>
<dbReference type="KEGG" id="phn:PAEH1_12020"/>
<gene>
    <name evidence="2" type="ORF">PAEH1_12020</name>
</gene>
<dbReference type="OrthoDB" id="5294075at2"/>
<evidence type="ECO:0000313" key="2">
    <source>
        <dbReference type="EMBL" id="AQS52077.1"/>
    </source>
</evidence>
<dbReference type="Pfam" id="PF13181">
    <property type="entry name" value="TPR_8"/>
    <property type="match status" value="1"/>
</dbReference>
<dbReference type="SMART" id="SM00028">
    <property type="entry name" value="TPR"/>
    <property type="match status" value="3"/>
</dbReference>
<dbReference type="STRING" id="643674.PAEH1_12020"/>
<sequence>MPKRLPVFYSWVAYLGCIVWAVAPVQAQTEPPIFPEANTEVRGWKPLVRALDALTPNIDTSLALTPKEITDRIALLLDNGQNQEALDAIEKRLIQRENQAEIGVDVQLLFLQGRAYSQLGQHPQAIESYKQLTVFYPELPEPWNNLATEYMRLDQLDLAKEALDMALLADPNYALALQNQGELQLMLAHRSFEKAQNTDRSKDTYYLLPTN</sequence>
<dbReference type="Proteomes" id="UP000189369">
    <property type="component" value="Chromosome"/>
</dbReference>
<feature type="repeat" description="TPR" evidence="1">
    <location>
        <begin position="106"/>
        <end position="139"/>
    </location>
</feature>
<evidence type="ECO:0000313" key="3">
    <source>
        <dbReference type="Proteomes" id="UP000189369"/>
    </source>
</evidence>
<dbReference type="PROSITE" id="PS50005">
    <property type="entry name" value="TPR"/>
    <property type="match status" value="2"/>
</dbReference>
<dbReference type="Pfam" id="PF13174">
    <property type="entry name" value="TPR_6"/>
    <property type="match status" value="1"/>
</dbReference>
<dbReference type="AlphaFoldDB" id="A0A1U9K220"/>
<dbReference type="SUPFAM" id="SSF48452">
    <property type="entry name" value="TPR-like"/>
    <property type="match status" value="1"/>
</dbReference>
<evidence type="ECO:0000256" key="1">
    <source>
        <dbReference type="PROSITE-ProRule" id="PRU00339"/>
    </source>
</evidence>
<dbReference type="InterPro" id="IPR011990">
    <property type="entry name" value="TPR-like_helical_dom_sf"/>
</dbReference>
<name>A0A1U9K220_9BURK</name>
<keyword evidence="1" id="KW-0802">TPR repeat</keyword>
<dbReference type="EMBL" id="CP019697">
    <property type="protein sequence ID" value="AQS52077.1"/>
    <property type="molecule type" value="Genomic_DNA"/>
</dbReference>
<proteinExistence type="predicted"/>
<dbReference type="Gene3D" id="1.25.40.10">
    <property type="entry name" value="Tetratricopeptide repeat domain"/>
    <property type="match status" value="1"/>
</dbReference>
<reference evidence="2 3" key="1">
    <citation type="submission" date="2017-01" db="EMBL/GenBank/DDBJ databases">
        <title>Complete Genome Sequence of Paenalcaligenes hominis, Isolated from a paraplegic Patient with neurogenic bladder.</title>
        <authorList>
            <person name="Mukhopadhyay R."/>
            <person name="Joaquin J."/>
            <person name="Hogue R."/>
            <person name="Kilaru A."/>
            <person name="Jospin G."/>
            <person name="Mars K."/>
            <person name="Eisen J.A."/>
            <person name="Chaturvedi V."/>
        </authorList>
    </citation>
    <scope>NUCLEOTIDE SEQUENCE [LARGE SCALE GENOMIC DNA]</scope>
    <source>
        <strain evidence="2 3">15S00501</strain>
    </source>
</reference>
<feature type="repeat" description="TPR" evidence="1">
    <location>
        <begin position="140"/>
        <end position="173"/>
    </location>
</feature>
<organism evidence="2 3">
    <name type="scientific">Paenalcaligenes hominis</name>
    <dbReference type="NCBI Taxonomy" id="643674"/>
    <lineage>
        <taxon>Bacteria</taxon>
        <taxon>Pseudomonadati</taxon>
        <taxon>Pseudomonadota</taxon>
        <taxon>Betaproteobacteria</taxon>
        <taxon>Burkholderiales</taxon>
        <taxon>Alcaligenaceae</taxon>
        <taxon>Paenalcaligenes</taxon>
    </lineage>
</organism>